<evidence type="ECO:0000313" key="2">
    <source>
        <dbReference type="Proteomes" id="UP000297693"/>
    </source>
</evidence>
<sequence length="178" mass="20867">MKLAKEVWIHVGYDFCARNGFEQLKIERLAKLVGKSKSSFYQQFIDLENYFGFLFELHLQNCFIIAEKETIAKSIDPDLIDILVEHKIDLLFNKQLRIHRIDVKFEEIILKSNAMVAAPFLKLWKENLKLNLGEDQLAGIFQLALENFYLQINPKNLERGWLITYFSNLKSLLESIAK</sequence>
<reference evidence="1" key="1">
    <citation type="journal article" date="2019" name="PLoS Negl. Trop. Dis.">
        <title>Revisiting the worldwide diversity of Leptospira species in the environment.</title>
        <authorList>
            <person name="Vincent A.T."/>
            <person name="Schiettekatte O."/>
            <person name="Bourhy P."/>
            <person name="Veyrier F.J."/>
            <person name="Picardeau M."/>
        </authorList>
    </citation>
    <scope>NUCLEOTIDE SEQUENCE [LARGE SCALE GENOMIC DNA]</scope>
    <source>
        <strain evidence="1">201702476</strain>
    </source>
</reference>
<dbReference type="Gene3D" id="1.10.357.10">
    <property type="entry name" value="Tetracycline Repressor, domain 2"/>
    <property type="match status" value="1"/>
</dbReference>
<proteinExistence type="predicted"/>
<dbReference type="OrthoDB" id="331087at2"/>
<dbReference type="SUPFAM" id="SSF46689">
    <property type="entry name" value="Homeodomain-like"/>
    <property type="match status" value="1"/>
</dbReference>
<evidence type="ECO:0000313" key="1">
    <source>
        <dbReference type="EMBL" id="TGL57878.1"/>
    </source>
</evidence>
<dbReference type="RefSeq" id="WP_135623896.1">
    <property type="nucleotide sequence ID" value="NZ_RQGD01000034.1"/>
</dbReference>
<name>A0A4R9JZQ2_9LEPT</name>
<dbReference type="Proteomes" id="UP000297693">
    <property type="component" value="Unassembled WGS sequence"/>
</dbReference>
<dbReference type="EMBL" id="RQGD01000034">
    <property type="protein sequence ID" value="TGL57878.1"/>
    <property type="molecule type" value="Genomic_DNA"/>
</dbReference>
<organism evidence="1 2">
    <name type="scientific">Leptospira ognonensis</name>
    <dbReference type="NCBI Taxonomy" id="2484945"/>
    <lineage>
        <taxon>Bacteria</taxon>
        <taxon>Pseudomonadati</taxon>
        <taxon>Spirochaetota</taxon>
        <taxon>Spirochaetia</taxon>
        <taxon>Leptospirales</taxon>
        <taxon>Leptospiraceae</taxon>
        <taxon>Leptospira</taxon>
    </lineage>
</organism>
<dbReference type="AlphaFoldDB" id="A0A4R9JZQ2"/>
<accession>A0A4R9JZQ2</accession>
<keyword evidence="2" id="KW-1185">Reference proteome</keyword>
<dbReference type="InterPro" id="IPR009057">
    <property type="entry name" value="Homeodomain-like_sf"/>
</dbReference>
<gene>
    <name evidence="1" type="ORF">EHQ58_10750</name>
</gene>
<protein>
    <submittedName>
        <fullName evidence="1">TetR/AcrR family transcriptional regulator</fullName>
    </submittedName>
</protein>
<comment type="caution">
    <text evidence="1">The sequence shown here is derived from an EMBL/GenBank/DDBJ whole genome shotgun (WGS) entry which is preliminary data.</text>
</comment>